<comment type="caution">
    <text evidence="1">The sequence shown here is derived from an EMBL/GenBank/DDBJ whole genome shotgun (WGS) entry which is preliminary data.</text>
</comment>
<protein>
    <submittedName>
        <fullName evidence="1">DUF3011 domain-containing protein</fullName>
    </submittedName>
</protein>
<dbReference type="AlphaFoldDB" id="A0A4Z1RAL8"/>
<dbReference type="EMBL" id="SPUH01000001">
    <property type="protein sequence ID" value="TKS53778.1"/>
    <property type="molecule type" value="Genomic_DNA"/>
</dbReference>
<evidence type="ECO:0000313" key="2">
    <source>
        <dbReference type="Proteomes" id="UP000298681"/>
    </source>
</evidence>
<sequence>MLRGALVVTLAVLTGGCGLTARLGMGGGEDTPSAAAAEPRVFRCESRDNRRNYCPAETRHGVRLLVQNSSFDCIQGTTWGYDDRSVWVARGCSADFVEGPVDLAGNAPPQRVRCESRGNRMMRCNAVVSQDVQLDEQLSDVRCVQRQNWGWDRGGVWVTGGCGAEFIVR</sequence>
<proteinExistence type="predicted"/>
<gene>
    <name evidence="1" type="ORF">E4582_02650</name>
</gene>
<dbReference type="Pfam" id="PF11218">
    <property type="entry name" value="DUF3011"/>
    <property type="match status" value="1"/>
</dbReference>
<organism evidence="1 2">
    <name type="scientific">Luteimonas yindakuii</name>
    <dbReference type="NCBI Taxonomy" id="2565782"/>
    <lineage>
        <taxon>Bacteria</taxon>
        <taxon>Pseudomonadati</taxon>
        <taxon>Pseudomonadota</taxon>
        <taxon>Gammaproteobacteria</taxon>
        <taxon>Lysobacterales</taxon>
        <taxon>Lysobacteraceae</taxon>
        <taxon>Luteimonas</taxon>
    </lineage>
</organism>
<accession>A0A4Z1RAL8</accession>
<evidence type="ECO:0000313" key="1">
    <source>
        <dbReference type="EMBL" id="TKS53778.1"/>
    </source>
</evidence>
<dbReference type="Proteomes" id="UP000298681">
    <property type="component" value="Unassembled WGS sequence"/>
</dbReference>
<dbReference type="InterPro" id="IPR021381">
    <property type="entry name" value="DUF3011"/>
</dbReference>
<reference evidence="1 2" key="1">
    <citation type="submission" date="2019-01" db="EMBL/GenBank/DDBJ databases">
        <authorList>
            <person name="Zhang S."/>
        </authorList>
    </citation>
    <scope>NUCLEOTIDE SEQUENCE [LARGE SCALE GENOMIC DNA]</scope>
    <source>
        <strain evidence="1 2">1626</strain>
    </source>
</reference>
<dbReference type="PROSITE" id="PS51257">
    <property type="entry name" value="PROKAR_LIPOPROTEIN"/>
    <property type="match status" value="1"/>
</dbReference>
<name>A0A4Z1RAL8_9GAMM</name>
<keyword evidence="2" id="KW-1185">Reference proteome</keyword>